<feature type="region of interest" description="Disordered" evidence="1">
    <location>
        <begin position="163"/>
        <end position="186"/>
    </location>
</feature>
<dbReference type="AlphaFoldDB" id="A0A485LAQ4"/>
<evidence type="ECO:0000313" key="5">
    <source>
        <dbReference type="Proteomes" id="UP000332933"/>
    </source>
</evidence>
<feature type="compositionally biased region" description="Polar residues" evidence="1">
    <location>
        <begin position="122"/>
        <end position="131"/>
    </location>
</feature>
<dbReference type="InterPro" id="IPR049203">
    <property type="entry name" value="DUF6818"/>
</dbReference>
<sequence>MPPTPTRRRGKGWTDPETTALLDVIELIKPLGSDHWEGVQYQYNARAAEEGDWIVRDVAQIRRKYKTLRNTRKPTGDPDCPIHVKRAKRIHAQIEARQSVLDFPLGSSDDSDENEGIDDPPSQATPRTGLTPQDLVLVGAQTEEKQSAMEMMIAMDERMQARASEQRQEQERQAAVREEREALREERRMERLEAMEARRDERQAKMDQFMMALLAKFVDN</sequence>
<evidence type="ECO:0000313" key="4">
    <source>
        <dbReference type="EMBL" id="VFT93918.1"/>
    </source>
</evidence>
<dbReference type="EMBL" id="CAADRA010006069">
    <property type="protein sequence ID" value="VFT93918.1"/>
    <property type="molecule type" value="Genomic_DNA"/>
</dbReference>
<proteinExistence type="predicted"/>
<dbReference type="Proteomes" id="UP000332933">
    <property type="component" value="Unassembled WGS sequence"/>
</dbReference>
<feature type="region of interest" description="Disordered" evidence="1">
    <location>
        <begin position="102"/>
        <end position="133"/>
    </location>
</feature>
<accession>A0A485LAQ4</accession>
<dbReference type="Pfam" id="PF20681">
    <property type="entry name" value="DUF6818"/>
    <property type="match status" value="1"/>
</dbReference>
<reference evidence="4 5" key="1">
    <citation type="submission" date="2019-03" db="EMBL/GenBank/DDBJ databases">
        <authorList>
            <person name="Gaulin E."/>
            <person name="Dumas B."/>
        </authorList>
    </citation>
    <scope>NUCLEOTIDE SEQUENCE [LARGE SCALE GENOMIC DNA]</scope>
    <source>
        <strain evidence="4">CBS 568.67</strain>
    </source>
</reference>
<keyword evidence="5" id="KW-1185">Reference proteome</keyword>
<evidence type="ECO:0000259" key="2">
    <source>
        <dbReference type="Pfam" id="PF20681"/>
    </source>
</evidence>
<feature type="domain" description="DUF6818" evidence="2">
    <location>
        <begin position="30"/>
        <end position="112"/>
    </location>
</feature>
<evidence type="ECO:0000313" key="3">
    <source>
        <dbReference type="EMBL" id="KAF0691656.1"/>
    </source>
</evidence>
<gene>
    <name evidence="4" type="primary">Aste57867_17161</name>
    <name evidence="3" type="ORF">As57867_017102</name>
    <name evidence="4" type="ORF">ASTE57867_17161</name>
</gene>
<name>A0A485LAQ4_9STRA</name>
<dbReference type="PANTHER" id="PTHR34409">
    <property type="entry name" value="SET DOMAIN-CONTAINING PROTEIN"/>
    <property type="match status" value="1"/>
</dbReference>
<dbReference type="PANTHER" id="PTHR34409:SF1">
    <property type="entry name" value="MYB-LIKE DOMAIN-CONTAINING PROTEIN"/>
    <property type="match status" value="1"/>
</dbReference>
<feature type="compositionally biased region" description="Acidic residues" evidence="1">
    <location>
        <begin position="109"/>
        <end position="118"/>
    </location>
</feature>
<organism evidence="4 5">
    <name type="scientific">Aphanomyces stellatus</name>
    <dbReference type="NCBI Taxonomy" id="120398"/>
    <lineage>
        <taxon>Eukaryota</taxon>
        <taxon>Sar</taxon>
        <taxon>Stramenopiles</taxon>
        <taxon>Oomycota</taxon>
        <taxon>Saprolegniomycetes</taxon>
        <taxon>Saprolegniales</taxon>
        <taxon>Verrucalvaceae</taxon>
        <taxon>Aphanomyces</taxon>
    </lineage>
</organism>
<reference evidence="3" key="2">
    <citation type="submission" date="2019-06" db="EMBL/GenBank/DDBJ databases">
        <title>Genomics analysis of Aphanomyces spp. identifies a new class of oomycete effector associated with host adaptation.</title>
        <authorList>
            <person name="Gaulin E."/>
        </authorList>
    </citation>
    <scope>NUCLEOTIDE SEQUENCE</scope>
    <source>
        <strain evidence="3">CBS 578.67</strain>
    </source>
</reference>
<evidence type="ECO:0000256" key="1">
    <source>
        <dbReference type="SAM" id="MobiDB-lite"/>
    </source>
</evidence>
<protein>
    <submittedName>
        <fullName evidence="4">Aste57867_17161 protein</fullName>
    </submittedName>
</protein>
<dbReference type="OrthoDB" id="99432at2759"/>
<dbReference type="EMBL" id="VJMH01006048">
    <property type="protein sequence ID" value="KAF0691656.1"/>
    <property type="molecule type" value="Genomic_DNA"/>
</dbReference>